<reference evidence="2 3" key="1">
    <citation type="journal article" date="2019" name="Sci. Rep.">
        <title>Orb-weaving spider Araneus ventricosus genome elucidates the spidroin gene catalogue.</title>
        <authorList>
            <person name="Kono N."/>
            <person name="Nakamura H."/>
            <person name="Ohtoshi R."/>
            <person name="Moran D.A.P."/>
            <person name="Shinohara A."/>
            <person name="Yoshida Y."/>
            <person name="Fujiwara M."/>
            <person name="Mori M."/>
            <person name="Tomita M."/>
            <person name="Arakawa K."/>
        </authorList>
    </citation>
    <scope>NUCLEOTIDE SEQUENCE [LARGE SCALE GENOMIC DNA]</scope>
</reference>
<feature type="domain" description="SAC3/GANP/THP3 conserved" evidence="1">
    <location>
        <begin position="14"/>
        <end position="297"/>
    </location>
</feature>
<gene>
    <name evidence="2" type="primary">Mcm3ap_0</name>
    <name evidence="2" type="ORF">AVEN_92343_1</name>
</gene>
<name>A0A4Y2AKS2_ARAVE</name>
<dbReference type="InterPro" id="IPR045107">
    <property type="entry name" value="SAC3/GANP/THP3"/>
</dbReference>
<dbReference type="GO" id="GO:0005819">
    <property type="term" value="C:spindle"/>
    <property type="evidence" value="ECO:0007669"/>
    <property type="project" value="TreeGrafter"/>
</dbReference>
<dbReference type="GO" id="GO:0005634">
    <property type="term" value="C:nucleus"/>
    <property type="evidence" value="ECO:0007669"/>
    <property type="project" value="TreeGrafter"/>
</dbReference>
<dbReference type="PANTHER" id="PTHR12436:SF38">
    <property type="entry name" value="SAC3 DOMAIN-CONTAINING PROTEIN 1"/>
    <property type="match status" value="1"/>
</dbReference>
<accession>A0A4Y2AKS2</accession>
<dbReference type="GO" id="GO:0051225">
    <property type="term" value="P:spindle assembly"/>
    <property type="evidence" value="ECO:0007669"/>
    <property type="project" value="TreeGrafter"/>
</dbReference>
<protein>
    <submittedName>
        <fullName evidence="2">Germinal-center associated nuclear protein</fullName>
    </submittedName>
</protein>
<dbReference type="Proteomes" id="UP000499080">
    <property type="component" value="Unassembled WGS sequence"/>
</dbReference>
<proteinExistence type="predicted"/>
<dbReference type="PANTHER" id="PTHR12436">
    <property type="entry name" value="80 KDA MCM3-ASSOCIATED PROTEIN"/>
    <property type="match status" value="1"/>
</dbReference>
<dbReference type="Gene3D" id="1.25.40.990">
    <property type="match status" value="1"/>
</dbReference>
<dbReference type="AlphaFoldDB" id="A0A4Y2AKS2"/>
<dbReference type="GO" id="GO:0005813">
    <property type="term" value="C:centrosome"/>
    <property type="evidence" value="ECO:0007669"/>
    <property type="project" value="TreeGrafter"/>
</dbReference>
<dbReference type="Pfam" id="PF03399">
    <property type="entry name" value="SAC3_GANP"/>
    <property type="match status" value="1"/>
</dbReference>
<evidence type="ECO:0000313" key="2">
    <source>
        <dbReference type="EMBL" id="GBL80452.1"/>
    </source>
</evidence>
<dbReference type="InterPro" id="IPR005062">
    <property type="entry name" value="SAC3/GANP/THP3_conserved"/>
</dbReference>
<dbReference type="GO" id="GO:0051298">
    <property type="term" value="P:centrosome duplication"/>
    <property type="evidence" value="ECO:0007669"/>
    <property type="project" value="TreeGrafter"/>
</dbReference>
<keyword evidence="3" id="KW-1185">Reference proteome</keyword>
<sequence length="339" mass="39421">MANTDLVVGTCNQMCSEKEIRWRERNGLLHYFEINNALKHEIKADPKKVVKQFSRSAAGKQLLSPSDLRPSPILLKAVNYLIEEILPRTELPWVAIYDFVNDRIQAIRQDMTIQMIEDINSVEILEKCVRFYITASYVLCEEPSSKFDQHLNSQQLSICLERLFVLYHKFKSKYISEFIAIYFVENVAYTETYYRSVTMFSDYLSSDEVKLCIQICTAYINGNFIQFFKLVKKLPNIILLCFLHLFPSIRMNALETLNIAFSSNACKFPVSILGSWFSVTDKEYMLQLCRDCGIKTDDSNAYFNKKLFSRFSNLSFKKEAFIDEKLKKISLSKLINGLN</sequence>
<organism evidence="2 3">
    <name type="scientific">Araneus ventricosus</name>
    <name type="common">Orbweaver spider</name>
    <name type="synonym">Epeira ventricosa</name>
    <dbReference type="NCBI Taxonomy" id="182803"/>
    <lineage>
        <taxon>Eukaryota</taxon>
        <taxon>Metazoa</taxon>
        <taxon>Ecdysozoa</taxon>
        <taxon>Arthropoda</taxon>
        <taxon>Chelicerata</taxon>
        <taxon>Arachnida</taxon>
        <taxon>Araneae</taxon>
        <taxon>Araneomorphae</taxon>
        <taxon>Entelegynae</taxon>
        <taxon>Araneoidea</taxon>
        <taxon>Araneidae</taxon>
        <taxon>Araneus</taxon>
    </lineage>
</organism>
<dbReference type="OrthoDB" id="264795at2759"/>
<evidence type="ECO:0000259" key="1">
    <source>
        <dbReference type="Pfam" id="PF03399"/>
    </source>
</evidence>
<dbReference type="EMBL" id="BGPR01000021">
    <property type="protein sequence ID" value="GBL80452.1"/>
    <property type="molecule type" value="Genomic_DNA"/>
</dbReference>
<comment type="caution">
    <text evidence="2">The sequence shown here is derived from an EMBL/GenBank/DDBJ whole genome shotgun (WGS) entry which is preliminary data.</text>
</comment>
<evidence type="ECO:0000313" key="3">
    <source>
        <dbReference type="Proteomes" id="UP000499080"/>
    </source>
</evidence>